<gene>
    <name evidence="2" type="ORF">SAMN05216464_108105</name>
</gene>
<reference evidence="2 3" key="1">
    <citation type="submission" date="2016-10" db="EMBL/GenBank/DDBJ databases">
        <authorList>
            <person name="de Groot N.N."/>
        </authorList>
    </citation>
    <scope>NUCLEOTIDE SEQUENCE [LARGE SCALE GENOMIC DNA]</scope>
    <source>
        <strain evidence="2 3">47C3B</strain>
    </source>
</reference>
<dbReference type="RefSeq" id="WP_091150951.1">
    <property type="nucleotide sequence ID" value="NZ_FNAI01000008.1"/>
</dbReference>
<dbReference type="OrthoDB" id="793497at2"/>
<organism evidence="2 3">
    <name type="scientific">Mucilaginibacter pineti</name>
    <dbReference type="NCBI Taxonomy" id="1391627"/>
    <lineage>
        <taxon>Bacteria</taxon>
        <taxon>Pseudomonadati</taxon>
        <taxon>Bacteroidota</taxon>
        <taxon>Sphingobacteriia</taxon>
        <taxon>Sphingobacteriales</taxon>
        <taxon>Sphingobacteriaceae</taxon>
        <taxon>Mucilaginibacter</taxon>
    </lineage>
</organism>
<evidence type="ECO:0000313" key="3">
    <source>
        <dbReference type="Proteomes" id="UP000199072"/>
    </source>
</evidence>
<proteinExistence type="predicted"/>
<evidence type="ECO:0000256" key="1">
    <source>
        <dbReference type="SAM" id="MobiDB-lite"/>
    </source>
</evidence>
<protein>
    <submittedName>
        <fullName evidence="2">Uncharacterized protein</fullName>
    </submittedName>
</protein>
<name>A0A1G7EPL0_9SPHI</name>
<evidence type="ECO:0000313" key="2">
    <source>
        <dbReference type="EMBL" id="SDE65376.1"/>
    </source>
</evidence>
<accession>A0A1G7EPL0</accession>
<dbReference type="Proteomes" id="UP000199072">
    <property type="component" value="Unassembled WGS sequence"/>
</dbReference>
<dbReference type="AlphaFoldDB" id="A0A1G7EPL0"/>
<dbReference type="EMBL" id="FNAI01000008">
    <property type="protein sequence ID" value="SDE65376.1"/>
    <property type="molecule type" value="Genomic_DNA"/>
</dbReference>
<feature type="compositionally biased region" description="Polar residues" evidence="1">
    <location>
        <begin position="1"/>
        <end position="17"/>
    </location>
</feature>
<dbReference type="STRING" id="1391627.SAMN05216464_108105"/>
<sequence>MKTNQNANGAVQGTIAKTTEVAKSTIRPNLNLKDAKNEPAKDEKPVQTPQGEKTETAGIKTANSPETSHESFKPAGEPQKPELKLDDKLKALGDLHRISVQRINLLGRIAELERFEIAQAAEADELEANPYQGCKLIIEDDKGRKFVTNTPNLIRMVAQFIFEACEAKRKELEAKIVFPA</sequence>
<keyword evidence="3" id="KW-1185">Reference proteome</keyword>
<feature type="region of interest" description="Disordered" evidence="1">
    <location>
        <begin position="1"/>
        <end position="83"/>
    </location>
</feature>
<feature type="compositionally biased region" description="Basic and acidic residues" evidence="1">
    <location>
        <begin position="33"/>
        <end position="45"/>
    </location>
</feature>